<dbReference type="PANTHER" id="PTHR13050:SF7">
    <property type="entry name" value="VESICLE TRANSPORT PROTEIN USE1"/>
    <property type="match status" value="1"/>
</dbReference>
<evidence type="ECO:0000256" key="6">
    <source>
        <dbReference type="ARBA" id="ARBA00022892"/>
    </source>
</evidence>
<protein>
    <submittedName>
        <fullName evidence="12">HER037Wp</fullName>
    </submittedName>
</protein>
<evidence type="ECO:0000256" key="7">
    <source>
        <dbReference type="ARBA" id="ARBA00022927"/>
    </source>
</evidence>
<proteinExistence type="inferred from homology"/>
<dbReference type="GO" id="GO:0005789">
    <property type="term" value="C:endoplasmic reticulum membrane"/>
    <property type="evidence" value="ECO:0007669"/>
    <property type="project" value="UniProtKB-SubCell"/>
</dbReference>
<evidence type="ECO:0000256" key="11">
    <source>
        <dbReference type="SAM" id="Phobius"/>
    </source>
</evidence>
<dbReference type="OrthoDB" id="4008582at2759"/>
<keyword evidence="4 11" id="KW-0812">Transmembrane</keyword>
<reference evidence="12 13" key="1">
    <citation type="submission" date="2016-01" db="EMBL/GenBank/DDBJ databases">
        <title>Genome sequence of the yeast Holleya sinecauda.</title>
        <authorList>
            <person name="Dietrich F.S."/>
        </authorList>
    </citation>
    <scope>NUCLEOTIDE SEQUENCE [LARGE SCALE GENOMIC DNA]</scope>
    <source>
        <strain evidence="12 13">ATCC 58844</strain>
    </source>
</reference>
<gene>
    <name evidence="12" type="ORF">AW171_hschr53261</name>
</gene>
<dbReference type="GO" id="GO:0031201">
    <property type="term" value="C:SNARE complex"/>
    <property type="evidence" value="ECO:0007669"/>
    <property type="project" value="TreeGrafter"/>
</dbReference>
<dbReference type="GO" id="GO:0015031">
    <property type="term" value="P:protein transport"/>
    <property type="evidence" value="ECO:0007669"/>
    <property type="project" value="UniProtKB-KW"/>
</dbReference>
<dbReference type="Proteomes" id="UP000243052">
    <property type="component" value="Chromosome v"/>
</dbReference>
<evidence type="ECO:0000256" key="2">
    <source>
        <dbReference type="ARBA" id="ARBA00007891"/>
    </source>
</evidence>
<keyword evidence="6" id="KW-0931">ER-Golgi transport</keyword>
<keyword evidence="7" id="KW-0653">Protein transport</keyword>
<feature type="region of interest" description="Disordered" evidence="10">
    <location>
        <begin position="136"/>
        <end position="157"/>
    </location>
</feature>
<evidence type="ECO:0000256" key="5">
    <source>
        <dbReference type="ARBA" id="ARBA00022824"/>
    </source>
</evidence>
<dbReference type="CDD" id="cd15860">
    <property type="entry name" value="SNARE_USE1"/>
    <property type="match status" value="1"/>
</dbReference>
<comment type="similarity">
    <text evidence="2">Belongs to the USE1 family.</text>
</comment>
<dbReference type="PANTHER" id="PTHR13050">
    <property type="entry name" value="USE1-LIKE PROTEIN"/>
    <property type="match status" value="1"/>
</dbReference>
<accession>A0A120K2E7</accession>
<dbReference type="AlphaFoldDB" id="A0A120K2E7"/>
<organism evidence="12 13">
    <name type="scientific">Eremothecium sinecaudum</name>
    <dbReference type="NCBI Taxonomy" id="45286"/>
    <lineage>
        <taxon>Eukaryota</taxon>
        <taxon>Fungi</taxon>
        <taxon>Dikarya</taxon>
        <taxon>Ascomycota</taxon>
        <taxon>Saccharomycotina</taxon>
        <taxon>Saccharomycetes</taxon>
        <taxon>Saccharomycetales</taxon>
        <taxon>Saccharomycetaceae</taxon>
        <taxon>Eremothecium</taxon>
    </lineage>
</organism>
<dbReference type="RefSeq" id="XP_017988312.1">
    <property type="nucleotide sequence ID" value="XM_018132823.1"/>
</dbReference>
<evidence type="ECO:0000256" key="9">
    <source>
        <dbReference type="ARBA" id="ARBA00023136"/>
    </source>
</evidence>
<dbReference type="GeneID" id="28724600"/>
<evidence type="ECO:0000256" key="8">
    <source>
        <dbReference type="ARBA" id="ARBA00022989"/>
    </source>
</evidence>
<sequence>MSTQPVQLLEQIVKQFEDSSREKDVFFQYILATKLASNIKCLREQAITDHLLDGGKATAEYNEALVGIETENTYRLHQSKKELLASYQKYNESTRTRRYSVDFDSSPADLVEKFNSEDLISKEKVESDSVQQLRKRLLGKKQDATSTGASSDKESVEKQIQVQDELQQELLADMTQLVGSLKQGAIAFQSALQEDSTVLKATEIGLQATSKSLSALGTKLKKYNRTRVGFFFYMGCALFILLSFLATYLIIRIFPTM</sequence>
<keyword evidence="8 11" id="KW-1133">Transmembrane helix</keyword>
<keyword evidence="13" id="KW-1185">Reference proteome</keyword>
<keyword evidence="9 11" id="KW-0472">Membrane</keyword>
<comment type="subcellular location">
    <subcellularLocation>
        <location evidence="1">Endoplasmic reticulum membrane</location>
        <topology evidence="1">Single-pass type IV membrane protein</topology>
    </subcellularLocation>
</comment>
<evidence type="ECO:0000256" key="10">
    <source>
        <dbReference type="SAM" id="MobiDB-lite"/>
    </source>
</evidence>
<evidence type="ECO:0000256" key="3">
    <source>
        <dbReference type="ARBA" id="ARBA00022448"/>
    </source>
</evidence>
<feature type="transmembrane region" description="Helical" evidence="11">
    <location>
        <begin position="230"/>
        <end position="251"/>
    </location>
</feature>
<evidence type="ECO:0000313" key="12">
    <source>
        <dbReference type="EMBL" id="AMD21316.1"/>
    </source>
</evidence>
<dbReference type="STRING" id="45286.A0A120K2E7"/>
<name>A0A120K2E7_9SACH</name>
<keyword evidence="3" id="KW-0813">Transport</keyword>
<dbReference type="EMBL" id="CP014245">
    <property type="protein sequence ID" value="AMD21316.1"/>
    <property type="molecule type" value="Genomic_DNA"/>
</dbReference>
<keyword evidence="5" id="KW-0256">Endoplasmic reticulum</keyword>
<dbReference type="Pfam" id="PF09753">
    <property type="entry name" value="Use1"/>
    <property type="match status" value="1"/>
</dbReference>
<evidence type="ECO:0000256" key="4">
    <source>
        <dbReference type="ARBA" id="ARBA00022692"/>
    </source>
</evidence>
<dbReference type="InterPro" id="IPR019150">
    <property type="entry name" value="Vesicle_transport_protein_Use1"/>
</dbReference>
<dbReference type="GO" id="GO:0005484">
    <property type="term" value="F:SNAP receptor activity"/>
    <property type="evidence" value="ECO:0007669"/>
    <property type="project" value="TreeGrafter"/>
</dbReference>
<evidence type="ECO:0000313" key="13">
    <source>
        <dbReference type="Proteomes" id="UP000243052"/>
    </source>
</evidence>
<dbReference type="GO" id="GO:0006890">
    <property type="term" value="P:retrograde vesicle-mediated transport, Golgi to endoplasmic reticulum"/>
    <property type="evidence" value="ECO:0007669"/>
    <property type="project" value="TreeGrafter"/>
</dbReference>
<evidence type="ECO:0000256" key="1">
    <source>
        <dbReference type="ARBA" id="ARBA00004163"/>
    </source>
</evidence>